<dbReference type="PROSITE" id="PS50943">
    <property type="entry name" value="HTH_CROC1"/>
    <property type="match status" value="1"/>
</dbReference>
<dbReference type="InterPro" id="IPR001387">
    <property type="entry name" value="Cro/C1-type_HTH"/>
</dbReference>
<dbReference type="SMART" id="SM00530">
    <property type="entry name" value="HTH_XRE"/>
    <property type="match status" value="1"/>
</dbReference>
<dbReference type="EMBL" id="BMRG01000028">
    <property type="protein sequence ID" value="GGP85441.1"/>
    <property type="molecule type" value="Genomic_DNA"/>
</dbReference>
<dbReference type="Gene3D" id="1.10.260.40">
    <property type="entry name" value="lambda repressor-like DNA-binding domains"/>
    <property type="match status" value="1"/>
</dbReference>
<reference evidence="2" key="1">
    <citation type="journal article" date="2014" name="Int. J. Syst. Evol. Microbiol.">
        <title>Complete genome sequence of Corynebacterium casei LMG S-19264T (=DSM 44701T), isolated from a smear-ripened cheese.</title>
        <authorList>
            <consortium name="US DOE Joint Genome Institute (JGI-PGF)"/>
            <person name="Walter F."/>
            <person name="Albersmeier A."/>
            <person name="Kalinowski J."/>
            <person name="Ruckert C."/>
        </authorList>
    </citation>
    <scope>NUCLEOTIDE SEQUENCE</scope>
    <source>
        <strain evidence="2">JCM 3313</strain>
    </source>
</reference>
<evidence type="ECO:0000259" key="1">
    <source>
        <dbReference type="PROSITE" id="PS50943"/>
    </source>
</evidence>
<organism evidence="2 3">
    <name type="scientific">Saccharothrix coeruleofusca</name>
    <dbReference type="NCBI Taxonomy" id="33919"/>
    <lineage>
        <taxon>Bacteria</taxon>
        <taxon>Bacillati</taxon>
        <taxon>Actinomycetota</taxon>
        <taxon>Actinomycetes</taxon>
        <taxon>Pseudonocardiales</taxon>
        <taxon>Pseudonocardiaceae</taxon>
        <taxon>Saccharothrix</taxon>
    </lineage>
</organism>
<dbReference type="PANTHER" id="PTHR35010:SF2">
    <property type="entry name" value="BLL4672 PROTEIN"/>
    <property type="match status" value="1"/>
</dbReference>
<reference evidence="2" key="2">
    <citation type="submission" date="2020-09" db="EMBL/GenBank/DDBJ databases">
        <authorList>
            <person name="Sun Q."/>
            <person name="Ohkuma M."/>
        </authorList>
    </citation>
    <scope>NUCLEOTIDE SEQUENCE</scope>
    <source>
        <strain evidence="2">JCM 3313</strain>
    </source>
</reference>
<dbReference type="SUPFAM" id="SSF47413">
    <property type="entry name" value="lambda repressor-like DNA-binding domains"/>
    <property type="match status" value="1"/>
</dbReference>
<dbReference type="PANTHER" id="PTHR35010">
    <property type="entry name" value="BLL4672 PROTEIN-RELATED"/>
    <property type="match status" value="1"/>
</dbReference>
<keyword evidence="3" id="KW-1185">Reference proteome</keyword>
<feature type="domain" description="HTH cro/C1-type" evidence="1">
    <location>
        <begin position="28"/>
        <end position="79"/>
    </location>
</feature>
<dbReference type="RefSeq" id="WP_189227517.1">
    <property type="nucleotide sequence ID" value="NZ_BMRG01000028.1"/>
</dbReference>
<proteinExistence type="predicted"/>
<accession>A0A918ATD8</accession>
<dbReference type="CDD" id="cd00093">
    <property type="entry name" value="HTH_XRE"/>
    <property type="match status" value="1"/>
</dbReference>
<sequence>MSEVGDFLRARRAQTDPADVGLPVAGHRRVAGLRREEVAVLAGVNADYYARLEQGRERHPSPQVLDALCTALRLDAEARDHLHRLAGVVPAHPPTPDSDVVDPALRRLLDGYPTTPAFVLNRTLDLLASNALADTLFSPFTRKDNLARMVFADPVGREFYAHWEQAAERVVGHLREGSGHDPGSPRLRALVAELRQVSPKFAELWDSHVVRAKTSEGDKQLVHPEVGPLALTYQTFEVRSAPGQQLVVYHAEPGSADARALALLGSPHAAHDTAIGQARVVSGG</sequence>
<evidence type="ECO:0000313" key="2">
    <source>
        <dbReference type="EMBL" id="GGP85441.1"/>
    </source>
</evidence>
<dbReference type="Pfam" id="PF13560">
    <property type="entry name" value="HTH_31"/>
    <property type="match status" value="1"/>
</dbReference>
<dbReference type="InterPro" id="IPR010982">
    <property type="entry name" value="Lambda_DNA-bd_dom_sf"/>
</dbReference>
<dbReference type="GO" id="GO:0003677">
    <property type="term" value="F:DNA binding"/>
    <property type="evidence" value="ECO:0007669"/>
    <property type="project" value="InterPro"/>
</dbReference>
<dbReference type="AlphaFoldDB" id="A0A918ATD8"/>
<evidence type="ECO:0000313" key="3">
    <source>
        <dbReference type="Proteomes" id="UP000639606"/>
    </source>
</evidence>
<comment type="caution">
    <text evidence="2">The sequence shown here is derived from an EMBL/GenBank/DDBJ whole genome shotgun (WGS) entry which is preliminary data.</text>
</comment>
<dbReference type="Pfam" id="PF17765">
    <property type="entry name" value="MLTR_LBD"/>
    <property type="match status" value="1"/>
</dbReference>
<gene>
    <name evidence="2" type="ORF">GCM10010185_69000</name>
</gene>
<dbReference type="InterPro" id="IPR041413">
    <property type="entry name" value="MLTR_LBD"/>
</dbReference>
<dbReference type="Proteomes" id="UP000639606">
    <property type="component" value="Unassembled WGS sequence"/>
</dbReference>
<dbReference type="Gene3D" id="3.30.450.180">
    <property type="match status" value="1"/>
</dbReference>
<protein>
    <submittedName>
        <fullName evidence="2">Transcriptional regulator</fullName>
    </submittedName>
</protein>
<name>A0A918ATD8_9PSEU</name>